<keyword evidence="1" id="KW-0378">Hydrolase</keyword>
<accession>A0A699T642</accession>
<evidence type="ECO:0000313" key="1">
    <source>
        <dbReference type="EMBL" id="GFD05892.1"/>
    </source>
</evidence>
<keyword evidence="1" id="KW-0347">Helicase</keyword>
<dbReference type="GO" id="GO:0004386">
    <property type="term" value="F:helicase activity"/>
    <property type="evidence" value="ECO:0007669"/>
    <property type="project" value="UniProtKB-KW"/>
</dbReference>
<gene>
    <name evidence="1" type="ORF">Tci_877861</name>
</gene>
<protein>
    <submittedName>
        <fullName evidence="1">DNA helicase</fullName>
    </submittedName>
</protein>
<organism evidence="1">
    <name type="scientific">Tanacetum cinerariifolium</name>
    <name type="common">Dalmatian daisy</name>
    <name type="synonym">Chrysanthemum cinerariifolium</name>
    <dbReference type="NCBI Taxonomy" id="118510"/>
    <lineage>
        <taxon>Eukaryota</taxon>
        <taxon>Viridiplantae</taxon>
        <taxon>Streptophyta</taxon>
        <taxon>Embryophyta</taxon>
        <taxon>Tracheophyta</taxon>
        <taxon>Spermatophyta</taxon>
        <taxon>Magnoliopsida</taxon>
        <taxon>eudicotyledons</taxon>
        <taxon>Gunneridae</taxon>
        <taxon>Pentapetalae</taxon>
        <taxon>asterids</taxon>
        <taxon>campanulids</taxon>
        <taxon>Asterales</taxon>
        <taxon>Asteraceae</taxon>
        <taxon>Asteroideae</taxon>
        <taxon>Anthemideae</taxon>
        <taxon>Anthemidinae</taxon>
        <taxon>Tanacetum</taxon>
    </lineage>
</organism>
<dbReference type="EMBL" id="BKCJ011221383">
    <property type="protein sequence ID" value="GFD05892.1"/>
    <property type="molecule type" value="Genomic_DNA"/>
</dbReference>
<proteinExistence type="predicted"/>
<keyword evidence="1" id="KW-0547">Nucleotide-binding</keyword>
<name>A0A699T642_TANCI</name>
<keyword evidence="1" id="KW-0067">ATP-binding</keyword>
<feature type="non-terminal residue" evidence="1">
    <location>
        <position position="66"/>
    </location>
</feature>
<comment type="caution">
    <text evidence="1">The sequence shown here is derived from an EMBL/GenBank/DDBJ whole genome shotgun (WGS) entry which is preliminary data.</text>
</comment>
<sequence>MSELMMHGPCGLTNKNAACMKDGTKCNRHFPKAYSNATYIDKDGFVHYRRRETGIETERQNVRLDN</sequence>
<dbReference type="AlphaFoldDB" id="A0A699T642"/>
<reference evidence="1" key="1">
    <citation type="journal article" date="2019" name="Sci. Rep.">
        <title>Draft genome of Tanacetum cinerariifolium, the natural source of mosquito coil.</title>
        <authorList>
            <person name="Yamashiro T."/>
            <person name="Shiraishi A."/>
            <person name="Satake H."/>
            <person name="Nakayama K."/>
        </authorList>
    </citation>
    <scope>NUCLEOTIDE SEQUENCE</scope>
</reference>